<dbReference type="RefSeq" id="WP_013019046.1">
    <property type="nucleotide sequence ID" value="NC_013947.1"/>
</dbReference>
<feature type="compositionally biased region" description="Low complexity" evidence="1">
    <location>
        <begin position="74"/>
        <end position="85"/>
    </location>
</feature>
<evidence type="ECO:0000256" key="1">
    <source>
        <dbReference type="SAM" id="MobiDB-lite"/>
    </source>
</evidence>
<keyword evidence="2" id="KW-0472">Membrane</keyword>
<keyword evidence="4" id="KW-1185">Reference proteome</keyword>
<feature type="compositionally biased region" description="Basic and acidic residues" evidence="1">
    <location>
        <begin position="86"/>
        <end position="108"/>
    </location>
</feature>
<name>D3PYP2_STANL</name>
<dbReference type="AlphaFoldDB" id="D3PYP2"/>
<protein>
    <submittedName>
        <fullName evidence="3">Uncharacterized protein</fullName>
    </submittedName>
</protein>
<sequence>MTSRKGKARERQLARDKYERQLARRAASARRRRQVKAGVGVLVLVLAGFAVAWFLGAFDSDEKDKGKNPKDEPSTSVSDTSNPSDDPSKSDDKSDKPSDDKSSSDGEK</sequence>
<dbReference type="KEGG" id="sna:Snas_3819"/>
<dbReference type="STRING" id="446470.Snas_3819"/>
<organism evidence="3 4">
    <name type="scientific">Stackebrandtia nassauensis (strain DSM 44728 / CIP 108903 / NRRL B-16338 / NBRC 102104 / LLR-40K-21)</name>
    <dbReference type="NCBI Taxonomy" id="446470"/>
    <lineage>
        <taxon>Bacteria</taxon>
        <taxon>Bacillati</taxon>
        <taxon>Actinomycetota</taxon>
        <taxon>Actinomycetes</taxon>
        <taxon>Glycomycetales</taxon>
        <taxon>Glycomycetaceae</taxon>
        <taxon>Stackebrandtia</taxon>
    </lineage>
</organism>
<dbReference type="EMBL" id="CP001778">
    <property type="protein sequence ID" value="ADD43475.1"/>
    <property type="molecule type" value="Genomic_DNA"/>
</dbReference>
<evidence type="ECO:0000313" key="3">
    <source>
        <dbReference type="EMBL" id="ADD43475.1"/>
    </source>
</evidence>
<keyword evidence="2" id="KW-0812">Transmembrane</keyword>
<dbReference type="HOGENOM" id="CLU_2195326_0_0_11"/>
<feature type="transmembrane region" description="Helical" evidence="2">
    <location>
        <begin position="37"/>
        <end position="58"/>
    </location>
</feature>
<keyword evidence="2" id="KW-1133">Transmembrane helix</keyword>
<reference evidence="3 4" key="1">
    <citation type="journal article" date="2009" name="Stand. Genomic Sci.">
        <title>Complete genome sequence of Stackebrandtia nassauensis type strain (LLR-40K-21).</title>
        <authorList>
            <person name="Munk C."/>
            <person name="Lapidus A."/>
            <person name="Copeland A."/>
            <person name="Jando M."/>
            <person name="Mayilraj S."/>
            <person name="Glavina Del Rio T."/>
            <person name="Nolan M."/>
            <person name="Chen F."/>
            <person name="Lucas S."/>
            <person name="Tice H."/>
            <person name="Cheng J.F."/>
            <person name="Han C."/>
            <person name="Detter J.C."/>
            <person name="Bruce D."/>
            <person name="Goodwin L."/>
            <person name="Chain P."/>
            <person name="Pitluck S."/>
            <person name="Goker M."/>
            <person name="Ovchinikova G."/>
            <person name="Pati A."/>
            <person name="Ivanova N."/>
            <person name="Mavromatis K."/>
            <person name="Chen A."/>
            <person name="Palaniappan K."/>
            <person name="Land M."/>
            <person name="Hauser L."/>
            <person name="Chang Y.J."/>
            <person name="Jeffries C.D."/>
            <person name="Bristow J."/>
            <person name="Eisen J.A."/>
            <person name="Markowitz V."/>
            <person name="Hugenholtz P."/>
            <person name="Kyrpides N.C."/>
            <person name="Klenk H.P."/>
        </authorList>
    </citation>
    <scope>NUCLEOTIDE SEQUENCE [LARGE SCALE GENOMIC DNA]</scope>
    <source>
        <strain evidence="4">DSM 44728 / CIP 108903 / NRRL B-16338 / NBRC 102104 / LLR-40K-21</strain>
    </source>
</reference>
<feature type="region of interest" description="Disordered" evidence="1">
    <location>
        <begin position="60"/>
        <end position="108"/>
    </location>
</feature>
<dbReference type="Proteomes" id="UP000000844">
    <property type="component" value="Chromosome"/>
</dbReference>
<gene>
    <name evidence="3" type="ordered locus">Snas_3819</name>
</gene>
<evidence type="ECO:0000313" key="4">
    <source>
        <dbReference type="Proteomes" id="UP000000844"/>
    </source>
</evidence>
<proteinExistence type="predicted"/>
<feature type="compositionally biased region" description="Basic and acidic residues" evidence="1">
    <location>
        <begin position="60"/>
        <end position="73"/>
    </location>
</feature>
<accession>D3PYP2</accession>
<evidence type="ECO:0000256" key="2">
    <source>
        <dbReference type="SAM" id="Phobius"/>
    </source>
</evidence>